<sequence>MNESEYLPGGSGGVWRIRDADGVTRVHRPTGPWTPAVHELLEHLRTKRLEGIPHVLGFDDEGREVLNYLPGETLDPEQVEVRDAALADAAAWLSKFHRAVEDFEPTSNLWRQGEQPIHRENGEIICHNDPGLYNWVIVDGDFAGMIDWDRAGPGQPIDDLAFLCWSGVPLLRELPLEDVARRLHVAATAYGGVSAAQLLDAVSHRMGLIADRWRVGLENGDPGTLALKESGIMARHEARVSAFTERRDEIRALLTEERADA</sequence>
<name>A0A7G9S6V4_9MICO</name>
<dbReference type="AlphaFoldDB" id="A0A7G9S6V4"/>
<organism evidence="2 3">
    <name type="scientific">Leucobacter denitrificans</name>
    <dbReference type="NCBI Taxonomy" id="683042"/>
    <lineage>
        <taxon>Bacteria</taxon>
        <taxon>Bacillati</taxon>
        <taxon>Actinomycetota</taxon>
        <taxon>Actinomycetes</taxon>
        <taxon>Micrococcales</taxon>
        <taxon>Microbacteriaceae</taxon>
        <taxon>Leucobacter</taxon>
    </lineage>
</organism>
<dbReference type="KEGG" id="ldn:H9L06_04510"/>
<keyword evidence="3" id="KW-1185">Reference proteome</keyword>
<dbReference type="RefSeq" id="WP_187556043.1">
    <property type="nucleotide sequence ID" value="NZ_CP060716.1"/>
</dbReference>
<dbReference type="EMBL" id="CP060716">
    <property type="protein sequence ID" value="QNN63579.1"/>
    <property type="molecule type" value="Genomic_DNA"/>
</dbReference>
<reference evidence="2 3" key="1">
    <citation type="submission" date="2020-08" db="EMBL/GenBank/DDBJ databases">
        <title>Genome sequence of Leucobacter denitrificans KACC 14055T.</title>
        <authorList>
            <person name="Hyun D.-W."/>
            <person name="Bae J.-W."/>
        </authorList>
    </citation>
    <scope>NUCLEOTIDE SEQUENCE [LARGE SCALE GENOMIC DNA]</scope>
    <source>
        <strain evidence="2 3">KACC 14055</strain>
    </source>
</reference>
<dbReference type="Gene3D" id="3.90.1200.10">
    <property type="match status" value="1"/>
</dbReference>
<dbReference type="Proteomes" id="UP000515934">
    <property type="component" value="Chromosome"/>
</dbReference>
<evidence type="ECO:0000313" key="3">
    <source>
        <dbReference type="Proteomes" id="UP000515934"/>
    </source>
</evidence>
<dbReference type="InterPro" id="IPR002575">
    <property type="entry name" value="Aminoglycoside_PTrfase"/>
</dbReference>
<gene>
    <name evidence="2" type="ORF">H9L06_04510</name>
</gene>
<accession>A0A7G9S6V4</accession>
<evidence type="ECO:0000313" key="2">
    <source>
        <dbReference type="EMBL" id="QNN63579.1"/>
    </source>
</evidence>
<protein>
    <submittedName>
        <fullName evidence="2">Phosphotransferase</fullName>
    </submittedName>
</protein>
<proteinExistence type="predicted"/>
<feature type="domain" description="Aminoglycoside phosphotransferase" evidence="1">
    <location>
        <begin position="123"/>
        <end position="188"/>
    </location>
</feature>
<dbReference type="SUPFAM" id="SSF56112">
    <property type="entry name" value="Protein kinase-like (PK-like)"/>
    <property type="match status" value="1"/>
</dbReference>
<dbReference type="Pfam" id="PF01636">
    <property type="entry name" value="APH"/>
    <property type="match status" value="1"/>
</dbReference>
<dbReference type="InterPro" id="IPR011009">
    <property type="entry name" value="Kinase-like_dom_sf"/>
</dbReference>
<dbReference type="GO" id="GO:0016740">
    <property type="term" value="F:transferase activity"/>
    <property type="evidence" value="ECO:0007669"/>
    <property type="project" value="UniProtKB-KW"/>
</dbReference>
<keyword evidence="2" id="KW-0808">Transferase</keyword>
<evidence type="ECO:0000259" key="1">
    <source>
        <dbReference type="Pfam" id="PF01636"/>
    </source>
</evidence>